<dbReference type="GO" id="GO:0034475">
    <property type="term" value="P:U4 snRNA 3'-end processing"/>
    <property type="evidence" value="ECO:0007669"/>
    <property type="project" value="UniProtKB-ARBA"/>
</dbReference>
<dbReference type="GO" id="GO:0006364">
    <property type="term" value="P:rRNA processing"/>
    <property type="evidence" value="ECO:0007669"/>
    <property type="project" value="TreeGrafter"/>
</dbReference>
<evidence type="ECO:0000256" key="5">
    <source>
        <dbReference type="ARBA" id="ARBA00022801"/>
    </source>
</evidence>
<dbReference type="InterPro" id="IPR014720">
    <property type="entry name" value="dsRBD_dom"/>
</dbReference>
<keyword evidence="3" id="KW-0540">Nuclease</keyword>
<sequence>MPKHGLNPEEVSEPPFKRAKSDFASSASQGLALESATSIQIPSLHANTKWTLATIERTRPPLPDILDPALKKAALTHPGKANNDPVASYERLEWIGDAYLELIASSFIYQTFPTLPAGKSAQRREMLIRNTTLGEFSVYYGLDKMADIPEEFNMEGRVGGTNASQKVRVKILGDLFEAYVGGVILSDPANGIQRASDWLKALWGPLMAEYIREEEKKARKPEQKQSASGQTLDPKTILEATIGARGVKIEYKDLPSKNLKDRGTKLPLFAVGCFMTGWGETNLQLGHGSALSKKEAGQKAAQVALDNKKLLKKFADKKAEMKAAREAQLQQAGVTFPLKDKPSAPETTGGVL</sequence>
<feature type="domain" description="DRBM" evidence="9">
    <location>
        <begin position="233"/>
        <end position="310"/>
    </location>
</feature>
<dbReference type="InterPro" id="IPR036389">
    <property type="entry name" value="RNase_III_sf"/>
</dbReference>
<keyword evidence="5" id="KW-0378">Hydrolase</keyword>
<dbReference type="PANTHER" id="PTHR11207">
    <property type="entry name" value="RIBONUCLEASE III"/>
    <property type="match status" value="1"/>
</dbReference>
<evidence type="ECO:0000256" key="7">
    <source>
        <dbReference type="PROSITE-ProRule" id="PRU00266"/>
    </source>
</evidence>
<feature type="region of interest" description="Disordered" evidence="8">
    <location>
        <begin position="1"/>
        <end position="23"/>
    </location>
</feature>
<dbReference type="GO" id="GO:0030847">
    <property type="term" value="P:termination of RNA polymerase II transcription, exosome-dependent"/>
    <property type="evidence" value="ECO:0007669"/>
    <property type="project" value="UniProtKB-ARBA"/>
</dbReference>
<evidence type="ECO:0000256" key="6">
    <source>
        <dbReference type="ARBA" id="ARBA00022884"/>
    </source>
</evidence>
<dbReference type="InterPro" id="IPR000999">
    <property type="entry name" value="RNase_III_dom"/>
</dbReference>
<dbReference type="PANTHER" id="PTHR11207:SF0">
    <property type="entry name" value="RIBONUCLEASE 3"/>
    <property type="match status" value="1"/>
</dbReference>
<evidence type="ECO:0000313" key="11">
    <source>
        <dbReference type="EMBL" id="KAK3345206.1"/>
    </source>
</evidence>
<evidence type="ECO:0000259" key="9">
    <source>
        <dbReference type="PROSITE" id="PS50137"/>
    </source>
</evidence>
<dbReference type="EMBL" id="JAUEPP010000004">
    <property type="protein sequence ID" value="KAK3345206.1"/>
    <property type="molecule type" value="Genomic_DNA"/>
</dbReference>
<feature type="domain" description="RNase III" evidence="10">
    <location>
        <begin position="52"/>
        <end position="188"/>
    </location>
</feature>
<dbReference type="AlphaFoldDB" id="A0AAE0JF93"/>
<evidence type="ECO:0000256" key="4">
    <source>
        <dbReference type="ARBA" id="ARBA00022759"/>
    </source>
</evidence>
<organism evidence="11 12">
    <name type="scientific">Neurospora tetraspora</name>
    <dbReference type="NCBI Taxonomy" id="94610"/>
    <lineage>
        <taxon>Eukaryota</taxon>
        <taxon>Fungi</taxon>
        <taxon>Dikarya</taxon>
        <taxon>Ascomycota</taxon>
        <taxon>Pezizomycotina</taxon>
        <taxon>Sordariomycetes</taxon>
        <taxon>Sordariomycetidae</taxon>
        <taxon>Sordariales</taxon>
        <taxon>Sordariaceae</taxon>
        <taxon>Neurospora</taxon>
    </lineage>
</organism>
<reference evidence="11" key="1">
    <citation type="journal article" date="2023" name="Mol. Phylogenet. Evol.">
        <title>Genome-scale phylogeny and comparative genomics of the fungal order Sordariales.</title>
        <authorList>
            <person name="Hensen N."/>
            <person name="Bonometti L."/>
            <person name="Westerberg I."/>
            <person name="Brannstrom I.O."/>
            <person name="Guillou S."/>
            <person name="Cros-Aarteil S."/>
            <person name="Calhoun S."/>
            <person name="Haridas S."/>
            <person name="Kuo A."/>
            <person name="Mondo S."/>
            <person name="Pangilinan J."/>
            <person name="Riley R."/>
            <person name="LaButti K."/>
            <person name="Andreopoulos B."/>
            <person name="Lipzen A."/>
            <person name="Chen C."/>
            <person name="Yan M."/>
            <person name="Daum C."/>
            <person name="Ng V."/>
            <person name="Clum A."/>
            <person name="Steindorff A."/>
            <person name="Ohm R.A."/>
            <person name="Martin F."/>
            <person name="Silar P."/>
            <person name="Natvig D.O."/>
            <person name="Lalanne C."/>
            <person name="Gautier V."/>
            <person name="Ament-Velasquez S.L."/>
            <person name="Kruys A."/>
            <person name="Hutchinson M.I."/>
            <person name="Powell A.J."/>
            <person name="Barry K."/>
            <person name="Miller A.N."/>
            <person name="Grigoriev I.V."/>
            <person name="Debuchy R."/>
            <person name="Gladieux P."/>
            <person name="Hiltunen Thoren M."/>
            <person name="Johannesson H."/>
        </authorList>
    </citation>
    <scope>NUCLEOTIDE SEQUENCE</scope>
    <source>
        <strain evidence="11">CBS 560.94</strain>
    </source>
</reference>
<dbReference type="GeneID" id="87861825"/>
<dbReference type="Proteomes" id="UP001278500">
    <property type="component" value="Unassembled WGS sequence"/>
</dbReference>
<comment type="catalytic activity">
    <reaction evidence="1">
        <text>Endonucleolytic cleavage to 5'-phosphomonoester.</text>
        <dbReference type="EC" id="3.1.26.3"/>
    </reaction>
</comment>
<reference evidence="11" key="2">
    <citation type="submission" date="2023-06" db="EMBL/GenBank/DDBJ databases">
        <authorList>
            <consortium name="Lawrence Berkeley National Laboratory"/>
            <person name="Haridas S."/>
            <person name="Hensen N."/>
            <person name="Bonometti L."/>
            <person name="Westerberg I."/>
            <person name="Brannstrom I.O."/>
            <person name="Guillou S."/>
            <person name="Cros-Aarteil S."/>
            <person name="Calhoun S."/>
            <person name="Kuo A."/>
            <person name="Mondo S."/>
            <person name="Pangilinan J."/>
            <person name="Riley R."/>
            <person name="Labutti K."/>
            <person name="Andreopoulos B."/>
            <person name="Lipzen A."/>
            <person name="Chen C."/>
            <person name="Yanf M."/>
            <person name="Daum C."/>
            <person name="Ng V."/>
            <person name="Clum A."/>
            <person name="Steindorff A."/>
            <person name="Ohm R."/>
            <person name="Martin F."/>
            <person name="Silar P."/>
            <person name="Natvig D."/>
            <person name="Lalanne C."/>
            <person name="Gautier V."/>
            <person name="Ament-Velasquez S.L."/>
            <person name="Kruys A."/>
            <person name="Hutchinson M.I."/>
            <person name="Powell A.J."/>
            <person name="Barry K."/>
            <person name="Miller A.N."/>
            <person name="Grigoriev I.V."/>
            <person name="Debuchy R."/>
            <person name="Gladieux P."/>
            <person name="Thoren M.H."/>
            <person name="Johannesson H."/>
        </authorList>
    </citation>
    <scope>NUCLEOTIDE SEQUENCE</scope>
    <source>
        <strain evidence="11">CBS 560.94</strain>
    </source>
</reference>
<dbReference type="SMART" id="SM00535">
    <property type="entry name" value="RIBOc"/>
    <property type="match status" value="1"/>
</dbReference>
<dbReference type="SUPFAM" id="SSF69065">
    <property type="entry name" value="RNase III domain-like"/>
    <property type="match status" value="1"/>
</dbReference>
<dbReference type="FunFam" id="3.30.160.20:FF:000117">
    <property type="entry name" value="Related to Ribonuclease III"/>
    <property type="match status" value="1"/>
</dbReference>
<dbReference type="CDD" id="cd00593">
    <property type="entry name" value="RIBOc"/>
    <property type="match status" value="1"/>
</dbReference>
<name>A0AAE0JF93_9PEZI</name>
<dbReference type="GO" id="GO:0004525">
    <property type="term" value="F:ribonuclease III activity"/>
    <property type="evidence" value="ECO:0007669"/>
    <property type="project" value="UniProtKB-EC"/>
</dbReference>
<dbReference type="PROSITE" id="PS50142">
    <property type="entry name" value="RNASE_3_2"/>
    <property type="match status" value="1"/>
</dbReference>
<accession>A0AAE0JF93</accession>
<dbReference type="Pfam" id="PF00636">
    <property type="entry name" value="Ribonuclease_3"/>
    <property type="match status" value="1"/>
</dbReference>
<comment type="caution">
    <text evidence="11">The sequence shown here is derived from an EMBL/GenBank/DDBJ whole genome shotgun (WGS) entry which is preliminary data.</text>
</comment>
<evidence type="ECO:0000256" key="1">
    <source>
        <dbReference type="ARBA" id="ARBA00000109"/>
    </source>
</evidence>
<dbReference type="PROSITE" id="PS50137">
    <property type="entry name" value="DS_RBD"/>
    <property type="match status" value="1"/>
</dbReference>
<keyword evidence="4" id="KW-0255">Endonuclease</keyword>
<dbReference type="SUPFAM" id="SSF54768">
    <property type="entry name" value="dsRNA-binding domain-like"/>
    <property type="match status" value="1"/>
</dbReference>
<evidence type="ECO:0000259" key="10">
    <source>
        <dbReference type="PROSITE" id="PS50142"/>
    </source>
</evidence>
<evidence type="ECO:0000256" key="8">
    <source>
        <dbReference type="SAM" id="MobiDB-lite"/>
    </source>
</evidence>
<evidence type="ECO:0000256" key="2">
    <source>
        <dbReference type="ARBA" id="ARBA00012177"/>
    </source>
</evidence>
<dbReference type="RefSeq" id="XP_062681819.1">
    <property type="nucleotide sequence ID" value="XM_062824671.1"/>
</dbReference>
<keyword evidence="6 7" id="KW-0694">RNA-binding</keyword>
<feature type="region of interest" description="Disordered" evidence="8">
    <location>
        <begin position="331"/>
        <end position="352"/>
    </location>
</feature>
<dbReference type="GO" id="GO:0034963">
    <property type="term" value="P:box C/D sno(s)RNA processing"/>
    <property type="evidence" value="ECO:0007669"/>
    <property type="project" value="UniProtKB-ARBA"/>
</dbReference>
<dbReference type="Gene3D" id="3.30.160.20">
    <property type="match status" value="1"/>
</dbReference>
<dbReference type="GO" id="GO:0005654">
    <property type="term" value="C:nucleoplasm"/>
    <property type="evidence" value="ECO:0007669"/>
    <property type="project" value="TreeGrafter"/>
</dbReference>
<dbReference type="Gene3D" id="1.10.1520.10">
    <property type="entry name" value="Ribonuclease III domain"/>
    <property type="match status" value="1"/>
</dbReference>
<evidence type="ECO:0000313" key="12">
    <source>
        <dbReference type="Proteomes" id="UP001278500"/>
    </source>
</evidence>
<dbReference type="EC" id="3.1.26.3" evidence="2"/>
<dbReference type="SMART" id="SM00358">
    <property type="entry name" value="DSRM"/>
    <property type="match status" value="1"/>
</dbReference>
<dbReference type="GO" id="GO:0003723">
    <property type="term" value="F:RNA binding"/>
    <property type="evidence" value="ECO:0007669"/>
    <property type="project" value="UniProtKB-UniRule"/>
</dbReference>
<keyword evidence="12" id="KW-1185">Reference proteome</keyword>
<protein>
    <recommendedName>
        <fullName evidence="2">ribonuclease III</fullName>
        <ecNumber evidence="2">3.1.26.3</ecNumber>
    </recommendedName>
</protein>
<dbReference type="FunFam" id="1.10.1520.10:FF:000001">
    <property type="entry name" value="Ribonuclease 3"/>
    <property type="match status" value="1"/>
</dbReference>
<proteinExistence type="predicted"/>
<evidence type="ECO:0000256" key="3">
    <source>
        <dbReference type="ARBA" id="ARBA00022722"/>
    </source>
</evidence>
<gene>
    <name evidence="11" type="ORF">B0H65DRAFT_427188</name>
</gene>